<protein>
    <submittedName>
        <fullName evidence="1">Macaca fascicularis brain cDNA, clone: QtrA-18876</fullName>
    </submittedName>
</protein>
<sequence length="29" mass="3447">MSFMVFKSIFISSLFKCWVVDMVLFLISK</sequence>
<dbReference type="AlphaFoldDB" id="I7GJI8"/>
<proteinExistence type="evidence at transcript level"/>
<evidence type="ECO:0000313" key="1">
    <source>
        <dbReference type="EMBL" id="BAE91771.1"/>
    </source>
</evidence>
<accession>I7GJI8</accession>
<organism evidence="1">
    <name type="scientific">Macaca fascicularis</name>
    <name type="common">Crab-eating macaque</name>
    <name type="synonym">Cynomolgus monkey</name>
    <dbReference type="NCBI Taxonomy" id="9541"/>
    <lineage>
        <taxon>Eukaryota</taxon>
        <taxon>Metazoa</taxon>
        <taxon>Chordata</taxon>
        <taxon>Craniata</taxon>
        <taxon>Vertebrata</taxon>
        <taxon>Euteleostomi</taxon>
        <taxon>Mammalia</taxon>
        <taxon>Eutheria</taxon>
        <taxon>Euarchontoglires</taxon>
        <taxon>Primates</taxon>
        <taxon>Haplorrhini</taxon>
        <taxon>Catarrhini</taxon>
        <taxon>Cercopithecidae</taxon>
        <taxon>Cercopithecinae</taxon>
        <taxon>Macaca</taxon>
    </lineage>
</organism>
<name>I7GJI8_MACFA</name>
<dbReference type="EMBL" id="AB174709">
    <property type="protein sequence ID" value="BAE91771.1"/>
    <property type="molecule type" value="mRNA"/>
</dbReference>
<reference evidence="1" key="1">
    <citation type="journal article" date="2007" name="PLoS Biol.">
        <title>Rate of evolution in brain-expressed genes in humans and other primates.</title>
        <authorList>
            <person name="Wang H.-Y."/>
            <person name="Chien H.-C."/>
            <person name="Osada N."/>
            <person name="Hashimoto K."/>
            <person name="Sugano S."/>
            <person name="Gojobori T."/>
            <person name="Chou C.-K."/>
            <person name="Tsai S.-F."/>
            <person name="Wu C.-I."/>
            <person name="Shen C.-K.J."/>
        </authorList>
    </citation>
    <scope>NUCLEOTIDE SEQUENCE</scope>
</reference>